<name>A0A5K3FU34_MESCO</name>
<keyword evidence="2 7" id="KW-0812">Transmembrane</keyword>
<keyword evidence="4 7" id="KW-1133">Transmembrane helix</keyword>
<dbReference type="SUPFAM" id="SSF81665">
    <property type="entry name" value="Calcium ATPase, transmembrane domain M"/>
    <property type="match status" value="1"/>
</dbReference>
<feature type="region of interest" description="Disordered" evidence="6">
    <location>
        <begin position="222"/>
        <end position="252"/>
    </location>
</feature>
<feature type="transmembrane region" description="Helical" evidence="7">
    <location>
        <begin position="279"/>
        <end position="306"/>
    </location>
</feature>
<accession>A0A5K3FU34</accession>
<dbReference type="PANTHER" id="PTHR24093">
    <property type="entry name" value="CATION TRANSPORTING ATPASE"/>
    <property type="match status" value="1"/>
</dbReference>
<dbReference type="GO" id="GO:0005524">
    <property type="term" value="F:ATP binding"/>
    <property type="evidence" value="ECO:0007669"/>
    <property type="project" value="InterPro"/>
</dbReference>
<dbReference type="Gene3D" id="2.70.150.10">
    <property type="entry name" value="Calcium-transporting ATPase, cytoplasmic transduction domain A"/>
    <property type="match status" value="1"/>
</dbReference>
<dbReference type="FunFam" id="1.20.1110.10:FF:000013">
    <property type="entry name" value="Calcium-transporting ATPase"/>
    <property type="match status" value="1"/>
</dbReference>
<dbReference type="InterPro" id="IPR001757">
    <property type="entry name" value="P_typ_ATPase"/>
</dbReference>
<feature type="domain" description="P-type ATPase A" evidence="8">
    <location>
        <begin position="56"/>
        <end position="153"/>
    </location>
</feature>
<evidence type="ECO:0000256" key="7">
    <source>
        <dbReference type="SAM" id="Phobius"/>
    </source>
</evidence>
<keyword evidence="5 7" id="KW-0472">Membrane</keyword>
<evidence type="ECO:0000256" key="3">
    <source>
        <dbReference type="ARBA" id="ARBA00022842"/>
    </source>
</evidence>
<keyword evidence="3" id="KW-0460">Magnesium</keyword>
<dbReference type="GO" id="GO:0012505">
    <property type="term" value="C:endomembrane system"/>
    <property type="evidence" value="ECO:0007669"/>
    <property type="project" value="UniProtKB-SubCell"/>
</dbReference>
<evidence type="ECO:0000259" key="8">
    <source>
        <dbReference type="Pfam" id="PF00122"/>
    </source>
</evidence>
<proteinExistence type="predicted"/>
<dbReference type="FunFam" id="2.70.150.10:FF:000001">
    <property type="entry name" value="Calcium-transporting ATPase"/>
    <property type="match status" value="1"/>
</dbReference>
<evidence type="ECO:0000256" key="4">
    <source>
        <dbReference type="ARBA" id="ARBA00022989"/>
    </source>
</evidence>
<organism evidence="9">
    <name type="scientific">Mesocestoides corti</name>
    <name type="common">Flatworm</name>
    <dbReference type="NCBI Taxonomy" id="53468"/>
    <lineage>
        <taxon>Eukaryota</taxon>
        <taxon>Metazoa</taxon>
        <taxon>Spiralia</taxon>
        <taxon>Lophotrochozoa</taxon>
        <taxon>Platyhelminthes</taxon>
        <taxon>Cestoda</taxon>
        <taxon>Eucestoda</taxon>
        <taxon>Cyclophyllidea</taxon>
        <taxon>Mesocestoididae</taxon>
        <taxon>Mesocestoides</taxon>
    </lineage>
</organism>
<feature type="transmembrane region" description="Helical" evidence="7">
    <location>
        <begin position="16"/>
        <end position="35"/>
    </location>
</feature>
<dbReference type="InterPro" id="IPR059000">
    <property type="entry name" value="ATPase_P-type_domA"/>
</dbReference>
<dbReference type="AlphaFoldDB" id="A0A5K3FU34"/>
<dbReference type="NCBIfam" id="TIGR01494">
    <property type="entry name" value="ATPase_P-type"/>
    <property type="match status" value="1"/>
</dbReference>
<dbReference type="SUPFAM" id="SSF81653">
    <property type="entry name" value="Calcium ATPase, transduction domain A"/>
    <property type="match status" value="1"/>
</dbReference>
<dbReference type="PROSITE" id="PS00154">
    <property type="entry name" value="ATPASE_E1_E2"/>
    <property type="match status" value="1"/>
</dbReference>
<protein>
    <submittedName>
        <fullName evidence="9">Calcium-transporting ATPase</fullName>
    </submittedName>
</protein>
<dbReference type="GO" id="GO:0051480">
    <property type="term" value="P:regulation of cytosolic calcium ion concentration"/>
    <property type="evidence" value="ECO:0007669"/>
    <property type="project" value="TreeGrafter"/>
</dbReference>
<feature type="transmembrane region" description="Helical" evidence="7">
    <location>
        <begin position="326"/>
        <end position="355"/>
    </location>
</feature>
<dbReference type="GO" id="GO:0005886">
    <property type="term" value="C:plasma membrane"/>
    <property type="evidence" value="ECO:0007669"/>
    <property type="project" value="TreeGrafter"/>
</dbReference>
<evidence type="ECO:0000313" key="9">
    <source>
        <dbReference type="WBParaSite" id="MCU_011314-RA"/>
    </source>
</evidence>
<evidence type="ECO:0000256" key="6">
    <source>
        <dbReference type="SAM" id="MobiDB-lite"/>
    </source>
</evidence>
<dbReference type="Pfam" id="PF00122">
    <property type="entry name" value="E1-E2_ATPase"/>
    <property type="match status" value="1"/>
</dbReference>
<dbReference type="InterPro" id="IPR023298">
    <property type="entry name" value="ATPase_P-typ_TM_dom_sf"/>
</dbReference>
<dbReference type="GO" id="GO:0005388">
    <property type="term" value="F:P-type calcium transporter activity"/>
    <property type="evidence" value="ECO:0007669"/>
    <property type="project" value="TreeGrafter"/>
</dbReference>
<dbReference type="WBParaSite" id="MCU_011314-RA">
    <property type="protein sequence ID" value="MCU_011314-RA"/>
    <property type="gene ID" value="MCU_011314"/>
</dbReference>
<comment type="subcellular location">
    <subcellularLocation>
        <location evidence="1">Endomembrane system</location>
        <topology evidence="1">Multi-pass membrane protein</topology>
    </subcellularLocation>
</comment>
<sequence>SGGHIGGDETEGDAGWIEGVAILGAVLVVVLVTAVNDWQKERQFRGLQDKIESDHRISVMRDGDFIECLVGEIVVGDICLIKYGDLLPADGVIIQSNDLKVDESSLTGEADHVKKGEHIDPMLLSGTHVMEGSGKFLVTAVGVHSQAGIIFTLLGATEGAGGMAGLDGSPASALPQPAVAAPPIDKASAQTPLLNQNNQLMADGIEHRGGANPPAATEVGRLNNLGDHTAPIDNRTAESLHPGNGKGGDSDAQVVIADKAAKKKKKRTKKKSSVLQAKLNHLAGVIGQVGTVIAVLTVIILFVKFAVNTYYIEGEPWNTSVHLKQFIHFIIIGVTVLVVAVPEGLPLAVTISLAYSVKKMMKDNNLVRHLDACETMGNATAICSDKTGTLTTNRMTVVQCYIGGQHSTDQNNLPQLSQINQKLGHLLVHSISINSGYTSRVLV</sequence>
<dbReference type="InterPro" id="IPR008250">
    <property type="entry name" value="ATPase_P-typ_transduc_dom_A_sf"/>
</dbReference>
<dbReference type="Gene3D" id="1.20.1110.10">
    <property type="entry name" value="Calcium-transporting ATPase, transmembrane domain"/>
    <property type="match status" value="1"/>
</dbReference>
<dbReference type="InterPro" id="IPR018303">
    <property type="entry name" value="ATPase_P-typ_P_site"/>
</dbReference>
<dbReference type="PANTHER" id="PTHR24093:SF369">
    <property type="entry name" value="CALCIUM-TRANSPORTING ATPASE"/>
    <property type="match status" value="1"/>
</dbReference>
<evidence type="ECO:0000256" key="5">
    <source>
        <dbReference type="ARBA" id="ARBA00023136"/>
    </source>
</evidence>
<dbReference type="GO" id="GO:0016887">
    <property type="term" value="F:ATP hydrolysis activity"/>
    <property type="evidence" value="ECO:0007669"/>
    <property type="project" value="InterPro"/>
</dbReference>
<evidence type="ECO:0000256" key="1">
    <source>
        <dbReference type="ARBA" id="ARBA00004127"/>
    </source>
</evidence>
<evidence type="ECO:0000256" key="2">
    <source>
        <dbReference type="ARBA" id="ARBA00022692"/>
    </source>
</evidence>
<reference evidence="9" key="1">
    <citation type="submission" date="2019-11" db="UniProtKB">
        <authorList>
            <consortium name="WormBaseParasite"/>
        </authorList>
    </citation>
    <scope>IDENTIFICATION</scope>
</reference>